<dbReference type="GO" id="GO:0030154">
    <property type="term" value="P:cell differentiation"/>
    <property type="evidence" value="ECO:0007669"/>
    <property type="project" value="UniProtKB-ARBA"/>
</dbReference>
<feature type="domain" description="Ig-like" evidence="5">
    <location>
        <begin position="25"/>
        <end position="116"/>
    </location>
</feature>
<dbReference type="FunFam" id="2.60.40.10:FF:000333">
    <property type="entry name" value="Down syndrome cell adhesion molecule"/>
    <property type="match status" value="1"/>
</dbReference>
<feature type="domain" description="Ig-like" evidence="5">
    <location>
        <begin position="209"/>
        <end position="302"/>
    </location>
</feature>
<feature type="domain" description="Fibronectin type-III" evidence="6">
    <location>
        <begin position="506"/>
        <end position="596"/>
    </location>
</feature>
<evidence type="ECO:0000313" key="8">
    <source>
        <dbReference type="Proteomes" id="UP000594260"/>
    </source>
</evidence>
<dbReference type="EnsemblMetazoa" id="XM_022814164">
    <property type="protein sequence ID" value="XP_022669899"/>
    <property type="gene ID" value="LOC111253920"/>
</dbReference>
<dbReference type="Proteomes" id="UP000594260">
    <property type="component" value="Unplaced"/>
</dbReference>
<feature type="domain" description="Fibronectin type-III" evidence="6">
    <location>
        <begin position="309"/>
        <end position="399"/>
    </location>
</feature>
<dbReference type="Gene3D" id="2.60.40.10">
    <property type="entry name" value="Immunoglobulins"/>
    <property type="match status" value="6"/>
</dbReference>
<feature type="signal peptide" evidence="4">
    <location>
        <begin position="1"/>
        <end position="22"/>
    </location>
</feature>
<organism evidence="7 8">
    <name type="scientific">Varroa destructor</name>
    <name type="common">Honeybee mite</name>
    <dbReference type="NCBI Taxonomy" id="109461"/>
    <lineage>
        <taxon>Eukaryota</taxon>
        <taxon>Metazoa</taxon>
        <taxon>Ecdysozoa</taxon>
        <taxon>Arthropoda</taxon>
        <taxon>Chelicerata</taxon>
        <taxon>Arachnida</taxon>
        <taxon>Acari</taxon>
        <taxon>Parasitiformes</taxon>
        <taxon>Mesostigmata</taxon>
        <taxon>Gamasina</taxon>
        <taxon>Dermanyssoidea</taxon>
        <taxon>Varroidae</taxon>
        <taxon>Varroa</taxon>
    </lineage>
</organism>
<keyword evidence="4" id="KW-0732">Signal</keyword>
<dbReference type="SMART" id="SM00409">
    <property type="entry name" value="IG"/>
    <property type="match status" value="3"/>
</dbReference>
<keyword evidence="1" id="KW-0677">Repeat</keyword>
<reference evidence="7" key="1">
    <citation type="submission" date="2021-01" db="UniProtKB">
        <authorList>
            <consortium name="EnsemblMetazoa"/>
        </authorList>
    </citation>
    <scope>IDENTIFICATION</scope>
</reference>
<accession>A0A7M7ME77</accession>
<dbReference type="KEGG" id="vde:111253920"/>
<dbReference type="CDD" id="cd00063">
    <property type="entry name" value="FN3"/>
    <property type="match status" value="3"/>
</dbReference>
<dbReference type="Pfam" id="PF00041">
    <property type="entry name" value="fn3"/>
    <property type="match status" value="3"/>
</dbReference>
<keyword evidence="3" id="KW-1133">Transmembrane helix</keyword>
<dbReference type="PANTHER" id="PTHR44170">
    <property type="entry name" value="PROTEIN SIDEKICK"/>
    <property type="match status" value="1"/>
</dbReference>
<dbReference type="InterPro" id="IPR036116">
    <property type="entry name" value="FN3_sf"/>
</dbReference>
<dbReference type="PROSITE" id="PS50853">
    <property type="entry name" value="FN3"/>
    <property type="match status" value="3"/>
</dbReference>
<dbReference type="PANTHER" id="PTHR44170:SF56">
    <property type="entry name" value="FIBRONECTIN TYPE-III DOMAIN-CONTAINING PROTEIN"/>
    <property type="match status" value="1"/>
</dbReference>
<proteinExistence type="predicted"/>
<dbReference type="GO" id="GO:0009653">
    <property type="term" value="P:anatomical structure morphogenesis"/>
    <property type="evidence" value="ECO:0007669"/>
    <property type="project" value="UniProtKB-ARBA"/>
</dbReference>
<dbReference type="SMART" id="SM00408">
    <property type="entry name" value="IGc2"/>
    <property type="match status" value="3"/>
</dbReference>
<dbReference type="CDD" id="cd00096">
    <property type="entry name" value="Ig"/>
    <property type="match status" value="2"/>
</dbReference>
<keyword evidence="8" id="KW-1185">Reference proteome</keyword>
<feature type="chain" id="PRO_5029573635" evidence="4">
    <location>
        <begin position="23"/>
        <end position="755"/>
    </location>
</feature>
<evidence type="ECO:0000256" key="2">
    <source>
        <dbReference type="ARBA" id="ARBA00023157"/>
    </source>
</evidence>
<dbReference type="AlphaFoldDB" id="A0A7M7ME77"/>
<dbReference type="GO" id="GO:0016020">
    <property type="term" value="C:membrane"/>
    <property type="evidence" value="ECO:0007669"/>
    <property type="project" value="UniProtKB-SubCell"/>
</dbReference>
<dbReference type="InterPro" id="IPR003599">
    <property type="entry name" value="Ig_sub"/>
</dbReference>
<protein>
    <submittedName>
        <fullName evidence="7">Uncharacterized protein</fullName>
    </submittedName>
</protein>
<dbReference type="InterPro" id="IPR007110">
    <property type="entry name" value="Ig-like_dom"/>
</dbReference>
<dbReference type="InterPro" id="IPR013098">
    <property type="entry name" value="Ig_I-set"/>
</dbReference>
<dbReference type="InParanoid" id="A0A7M7ME77"/>
<dbReference type="SUPFAM" id="SSF49265">
    <property type="entry name" value="Fibronectin type III"/>
    <property type="match status" value="2"/>
</dbReference>
<dbReference type="InterPro" id="IPR013783">
    <property type="entry name" value="Ig-like_fold"/>
</dbReference>
<dbReference type="InterPro" id="IPR003598">
    <property type="entry name" value="Ig_sub2"/>
</dbReference>
<name>A0A7M7ME77_VARDE</name>
<keyword evidence="2" id="KW-1015">Disulfide bond</keyword>
<dbReference type="SUPFAM" id="SSF48726">
    <property type="entry name" value="Immunoglobulin"/>
    <property type="match status" value="3"/>
</dbReference>
<evidence type="ECO:0000256" key="4">
    <source>
        <dbReference type="SAM" id="SignalP"/>
    </source>
</evidence>
<dbReference type="GeneID" id="111253920"/>
<dbReference type="FunFam" id="2.60.40.10:FF:000028">
    <property type="entry name" value="Neuronal cell adhesion molecule"/>
    <property type="match status" value="1"/>
</dbReference>
<feature type="domain" description="Fibronectin type-III" evidence="6">
    <location>
        <begin position="404"/>
        <end position="502"/>
    </location>
</feature>
<evidence type="ECO:0000259" key="5">
    <source>
        <dbReference type="PROSITE" id="PS50835"/>
    </source>
</evidence>
<dbReference type="Pfam" id="PF07679">
    <property type="entry name" value="I-set"/>
    <property type="match status" value="3"/>
</dbReference>
<dbReference type="SMART" id="SM00060">
    <property type="entry name" value="FN3"/>
    <property type="match status" value="3"/>
</dbReference>
<dbReference type="OrthoDB" id="8923679at2759"/>
<evidence type="ECO:0000313" key="7">
    <source>
        <dbReference type="EnsemblMetazoa" id="XP_022669899"/>
    </source>
</evidence>
<evidence type="ECO:0000256" key="3">
    <source>
        <dbReference type="SAM" id="Phobius"/>
    </source>
</evidence>
<dbReference type="InterPro" id="IPR003961">
    <property type="entry name" value="FN3_dom"/>
</dbReference>
<feature type="transmembrane region" description="Helical" evidence="3">
    <location>
        <begin position="615"/>
        <end position="642"/>
    </location>
</feature>
<dbReference type="InterPro" id="IPR036179">
    <property type="entry name" value="Ig-like_dom_sf"/>
</dbReference>
<keyword evidence="3" id="KW-0472">Membrane</keyword>
<sequence length="755" mass="83112">MGSPIAAFATLVGLCVAAGAAAKAPQLARLVIPEDLVKGTEYRLTCSVAIGDSPLAFEWQKNGVRLFSSAMTVITQAEHTSTLTFKSLSEDDVGEYRCEAINLAGKASVKAHLRVNVAPFWMQEPFDMDVEEGQILKIPCHAGGSPAPTYRWSKGNQLLIRSRYDITVDGALIVNAAKKIDAGVFSCEASNSIGSALVKQATIRVFVRPRVKLPQTLVQVERGGTVNMSCSAAGDYPIIVEWRHDGQTMPESSSDKILLGDKEQEQLFSNFIIRDAGAQHAGRYMCVAKNSFGEDQAEARLVVREPPEVPEGIEVSGIWSRSARVTWTTPKRVVVTGYNVCFWSHRDITKFNISVAGSSTTVQIPKLHPATEYKLYIIAYNDVGPSEQSRTVTVRTKDEQPSAAPSNVQVISTGPNHAVISWIPPPESEWNSEQLTGYFVGYKAASQDSNRPYSFHTVGPDQSTYTLRGLMKYTLYGVVVKAVNGIGYSPPSLETSFYTEDGDYMPPPQLHLKTLDGQSATLRWSSPSTKVTGYTIYSRQGEQSVWKETYIDHPGQSTYQLTGLNLNEYYQIYMVAHTNLGKTEPSDVLSIRVPDPSKSPQTTDDVSINAAEAEVMYTVVPLVCLLLVIVAVLSGTGVYMYAKKKGTDPPPPVNADYDFCFTNIPGGQQVLPGMTMKMNPYNAYQMNPYATYSRQTSRKKSVNSTPYSTIPRSEKSSENAYAIYESIQDLRSLKRRQSLSRQFGPTMHKVDICDI</sequence>
<feature type="domain" description="Ig-like" evidence="5">
    <location>
        <begin position="119"/>
        <end position="204"/>
    </location>
</feature>
<dbReference type="GO" id="GO:0098609">
    <property type="term" value="P:cell-cell adhesion"/>
    <property type="evidence" value="ECO:0007669"/>
    <property type="project" value="TreeGrafter"/>
</dbReference>
<dbReference type="RefSeq" id="XP_022669899.1">
    <property type="nucleotide sequence ID" value="XM_022814164.1"/>
</dbReference>
<keyword evidence="3" id="KW-0812">Transmembrane</keyword>
<evidence type="ECO:0000256" key="1">
    <source>
        <dbReference type="ARBA" id="ARBA00022737"/>
    </source>
</evidence>
<dbReference type="PROSITE" id="PS50835">
    <property type="entry name" value="IG_LIKE"/>
    <property type="match status" value="3"/>
</dbReference>
<evidence type="ECO:0000259" key="6">
    <source>
        <dbReference type="PROSITE" id="PS50853"/>
    </source>
</evidence>
<dbReference type="OMA" id="HINAHTI"/>